<dbReference type="EMBL" id="CP071502">
    <property type="protein sequence ID" value="QSX37197.1"/>
    <property type="molecule type" value="Genomic_DNA"/>
</dbReference>
<feature type="chain" id="PRO_5046444800" description="DUF6844 domain-containing protein" evidence="2">
    <location>
        <begin position="28"/>
        <end position="468"/>
    </location>
</feature>
<dbReference type="RefSeq" id="WP_207380457.1">
    <property type="nucleotide sequence ID" value="NZ_CP071502.1"/>
</dbReference>
<dbReference type="Pfam" id="PF20891">
    <property type="entry name" value="DUF6844"/>
    <property type="match status" value="1"/>
</dbReference>
<feature type="compositionally biased region" description="Basic and acidic residues" evidence="1">
    <location>
        <begin position="349"/>
        <end position="358"/>
    </location>
</feature>
<evidence type="ECO:0000256" key="2">
    <source>
        <dbReference type="SAM" id="SignalP"/>
    </source>
</evidence>
<evidence type="ECO:0000313" key="5">
    <source>
        <dbReference type="Proteomes" id="UP000663207"/>
    </source>
</evidence>
<accession>A0ABX7R093</accession>
<reference evidence="4 5" key="1">
    <citation type="submission" date="2021-03" db="EMBL/GenBank/DDBJ databases">
        <title>Novel species identification of genus Shewanella.</title>
        <authorList>
            <person name="Liu G."/>
            <person name="Zhang Q."/>
        </authorList>
    </citation>
    <scope>NUCLEOTIDE SEQUENCE [LARGE SCALE GENOMIC DNA]</scope>
    <source>
        <strain evidence="4 5">FJAT-52962</strain>
    </source>
</reference>
<sequence>MILPPQFTRTLLSLTTTLFLFSAMANSEEQVVTEAEALSSAPTLTKEEVVAAKEQGLDDAYQYVSELAQEFVTSKMTQFAGQNKQVHLHFGTALVAAKPTEAGWSDSRIMAYQGAQLQARESLLKQLHRDVTSETLRTSFKTNKLPEFTAEELQSQDRLEAILDKVVTLVDATLDSKLNEMGIDAAEYSAAPPSKRKVMMQKAITRTAKQRARGDISGSQIMKSYEATDKNGNTAIAVVIATSVKKKNFLASLRLSKGNIEPSPEKAGEPLNQYLARQKNNLVYQYGTKLLWDEKGYPMLVSFGMSGNDCNPSDYEECVDNREFSFGDAELDALAHIAEGYSLMGTFESERSNTEHKTRTATATQTQSKETDVNEDTVAEIIKEISESSSMRSSVKGLVGVKTAMRWTEKHPITNREVNGVVLVWHPRAEQDTRTFKEGKIIEKKSNAAKASIRSGVGESEEAANEEF</sequence>
<gene>
    <name evidence="4" type="ORF">JYB85_18445</name>
</gene>
<dbReference type="Proteomes" id="UP000663207">
    <property type="component" value="Chromosome"/>
</dbReference>
<keyword evidence="2" id="KW-0732">Signal</keyword>
<evidence type="ECO:0000259" key="3">
    <source>
        <dbReference type="Pfam" id="PF20891"/>
    </source>
</evidence>
<feature type="region of interest" description="Disordered" evidence="1">
    <location>
        <begin position="349"/>
        <end position="372"/>
    </location>
</feature>
<evidence type="ECO:0000256" key="1">
    <source>
        <dbReference type="SAM" id="MobiDB-lite"/>
    </source>
</evidence>
<feature type="signal peptide" evidence="2">
    <location>
        <begin position="1"/>
        <end position="27"/>
    </location>
</feature>
<dbReference type="InterPro" id="IPR049286">
    <property type="entry name" value="DUF6844"/>
</dbReference>
<feature type="domain" description="DUF6844" evidence="3">
    <location>
        <begin position="160"/>
        <end position="253"/>
    </location>
</feature>
<organism evidence="4 5">
    <name type="scientific">Shewanella sedimentimangrovi</name>
    <dbReference type="NCBI Taxonomy" id="2814293"/>
    <lineage>
        <taxon>Bacteria</taxon>
        <taxon>Pseudomonadati</taxon>
        <taxon>Pseudomonadota</taxon>
        <taxon>Gammaproteobacteria</taxon>
        <taxon>Alteromonadales</taxon>
        <taxon>Shewanellaceae</taxon>
        <taxon>Shewanella</taxon>
    </lineage>
</organism>
<protein>
    <recommendedName>
        <fullName evidence="3">DUF6844 domain-containing protein</fullName>
    </recommendedName>
</protein>
<proteinExistence type="predicted"/>
<keyword evidence="5" id="KW-1185">Reference proteome</keyword>
<feature type="region of interest" description="Disordered" evidence="1">
    <location>
        <begin position="445"/>
        <end position="468"/>
    </location>
</feature>
<feature type="compositionally biased region" description="Acidic residues" evidence="1">
    <location>
        <begin position="459"/>
        <end position="468"/>
    </location>
</feature>
<name>A0ABX7R093_9GAMM</name>
<evidence type="ECO:0000313" key="4">
    <source>
        <dbReference type="EMBL" id="QSX37197.1"/>
    </source>
</evidence>